<dbReference type="Gene3D" id="3.40.50.1820">
    <property type="entry name" value="alpha/beta hydrolase"/>
    <property type="match status" value="1"/>
</dbReference>
<dbReference type="PIRSF" id="PIRSF001112">
    <property type="entry name" value="Epoxide_hydrolase"/>
    <property type="match status" value="1"/>
</dbReference>
<dbReference type="PANTHER" id="PTHR21661:SF35">
    <property type="entry name" value="EPOXIDE HYDROLASE"/>
    <property type="match status" value="1"/>
</dbReference>
<evidence type="ECO:0000256" key="3">
    <source>
        <dbReference type="ARBA" id="ARBA00022801"/>
    </source>
</evidence>
<feature type="active site" description="Nucleophile" evidence="4">
    <location>
        <position position="240"/>
    </location>
</feature>
<dbReference type="InterPro" id="IPR010497">
    <property type="entry name" value="Epoxide_hydro_N"/>
</dbReference>
<organism evidence="6">
    <name type="scientific">Pedococcus sp. KACC 23699</name>
    <dbReference type="NCBI Taxonomy" id="3149228"/>
    <lineage>
        <taxon>Bacteria</taxon>
        <taxon>Bacillati</taxon>
        <taxon>Actinomycetota</taxon>
        <taxon>Actinomycetes</taxon>
        <taxon>Micrococcales</taxon>
        <taxon>Intrasporangiaceae</taxon>
        <taxon>Pedococcus</taxon>
    </lineage>
</organism>
<feature type="domain" description="Epoxide hydrolase N-terminal" evidence="5">
    <location>
        <begin position="66"/>
        <end position="171"/>
    </location>
</feature>
<dbReference type="EMBL" id="CP157483">
    <property type="protein sequence ID" value="XBO44248.1"/>
    <property type="molecule type" value="Genomic_DNA"/>
</dbReference>
<dbReference type="PANTHER" id="PTHR21661">
    <property type="entry name" value="EPOXIDE HYDROLASE 1-RELATED"/>
    <property type="match status" value="1"/>
</dbReference>
<keyword evidence="3 6" id="KW-0378">Hydrolase</keyword>
<dbReference type="SUPFAM" id="SSF53474">
    <property type="entry name" value="alpha/beta-Hydrolases"/>
    <property type="match status" value="1"/>
</dbReference>
<proteinExistence type="inferred from homology"/>
<keyword evidence="2" id="KW-0058">Aromatic hydrocarbons catabolism</keyword>
<dbReference type="GO" id="GO:0097176">
    <property type="term" value="P:epoxide metabolic process"/>
    <property type="evidence" value="ECO:0007669"/>
    <property type="project" value="TreeGrafter"/>
</dbReference>
<name>A0AAU7JUW3_9MICO</name>
<evidence type="ECO:0000256" key="2">
    <source>
        <dbReference type="ARBA" id="ARBA00022797"/>
    </source>
</evidence>
<dbReference type="RefSeq" id="WP_406831738.1">
    <property type="nucleotide sequence ID" value="NZ_CP157483.1"/>
</dbReference>
<accession>A0AAU7JUW3</accession>
<feature type="active site" description="Proton donor" evidence="4">
    <location>
        <position position="367"/>
    </location>
</feature>
<dbReference type="PRINTS" id="PR00412">
    <property type="entry name" value="EPOXHYDRLASE"/>
</dbReference>
<dbReference type="InterPro" id="IPR000639">
    <property type="entry name" value="Epox_hydrolase-like"/>
</dbReference>
<dbReference type="InterPro" id="IPR006311">
    <property type="entry name" value="TAT_signal"/>
</dbReference>
<dbReference type="Pfam" id="PF06441">
    <property type="entry name" value="EHN"/>
    <property type="match status" value="1"/>
</dbReference>
<protein>
    <submittedName>
        <fullName evidence="6">Epoxide hydrolase family protein</fullName>
    </submittedName>
</protein>
<evidence type="ECO:0000259" key="5">
    <source>
        <dbReference type="Pfam" id="PF06441"/>
    </source>
</evidence>
<reference evidence="6" key="1">
    <citation type="submission" date="2024-05" db="EMBL/GenBank/DDBJ databases">
        <authorList>
            <person name="Kim S."/>
            <person name="Heo J."/>
            <person name="Choi H."/>
            <person name="Choi Y."/>
            <person name="Kwon S.-W."/>
            <person name="Kim Y."/>
        </authorList>
    </citation>
    <scope>NUCLEOTIDE SEQUENCE</scope>
    <source>
        <strain evidence="6">KACC 23699</strain>
    </source>
</reference>
<dbReference type="InterPro" id="IPR016292">
    <property type="entry name" value="Epoxide_hydrolase"/>
</dbReference>
<feature type="active site" description="Proton acceptor" evidence="4">
    <location>
        <position position="420"/>
    </location>
</feature>
<evidence type="ECO:0000313" key="6">
    <source>
        <dbReference type="EMBL" id="XBO44248.1"/>
    </source>
</evidence>
<dbReference type="AlphaFoldDB" id="A0AAU7JUW3"/>
<dbReference type="PROSITE" id="PS51318">
    <property type="entry name" value="TAT"/>
    <property type="match status" value="1"/>
</dbReference>
<gene>
    <name evidence="6" type="ORF">ABEG17_02675</name>
</gene>
<sequence>MNTQPVSAPVSAPDRTLSARRSVVRAAALAGLTVAGLTTTAPRRAAAAVPTDRSGRPLVAPATTEVEPVRLHVPESQLKDLRDRLAGTRLPSPAPVTDWSQGAPADQVGALVQHWRRRYDWRVLERRINDLGHFRTSVDGLGIHFLHVRSKHPDALPVILTHGWPGSVVEFLDTIGPLVDPTAHGGTPQQAFHVVVPSLPGFGLSDRPTEPGWGLPRIAEAWDVLMHRLGYDRYVAQGGDWGAGVTTWMGKQRPAGLLGIHLNLPILFAPPPLAGATTPAEDAALAALTRYGTTESAYAALQATRPQTIGYALADSPVGQAAWIYEKLGAWSDTHEQPAQVLGPDRVLDNIAWYWMTDTGASSARLYAESFGDDFVTIKLDLPVGVSVFPKEIYRAPKIWAERTYSDLVYFSDDIGAGGHFAAFEQPALFVSELRACFAALR</sequence>
<evidence type="ECO:0000256" key="1">
    <source>
        <dbReference type="ARBA" id="ARBA00010088"/>
    </source>
</evidence>
<evidence type="ECO:0000256" key="4">
    <source>
        <dbReference type="PIRSR" id="PIRSR001112-1"/>
    </source>
</evidence>
<dbReference type="InterPro" id="IPR029058">
    <property type="entry name" value="AB_hydrolase_fold"/>
</dbReference>
<dbReference type="GO" id="GO:0004301">
    <property type="term" value="F:epoxide hydrolase activity"/>
    <property type="evidence" value="ECO:0007669"/>
    <property type="project" value="TreeGrafter"/>
</dbReference>
<comment type="similarity">
    <text evidence="1">Belongs to the peptidase S33 family.</text>
</comment>